<organism evidence="3 4">
    <name type="scientific">Dactylonectria estremocensis</name>
    <dbReference type="NCBI Taxonomy" id="1079267"/>
    <lineage>
        <taxon>Eukaryota</taxon>
        <taxon>Fungi</taxon>
        <taxon>Dikarya</taxon>
        <taxon>Ascomycota</taxon>
        <taxon>Pezizomycotina</taxon>
        <taxon>Sordariomycetes</taxon>
        <taxon>Hypocreomycetidae</taxon>
        <taxon>Hypocreales</taxon>
        <taxon>Nectriaceae</taxon>
        <taxon>Dactylonectria</taxon>
    </lineage>
</organism>
<proteinExistence type="predicted"/>
<protein>
    <recommendedName>
        <fullName evidence="2">NACHT domain-containing protein</fullName>
    </recommendedName>
</protein>
<dbReference type="InterPro" id="IPR007111">
    <property type="entry name" value="NACHT_NTPase"/>
</dbReference>
<dbReference type="SUPFAM" id="SSF52540">
    <property type="entry name" value="P-loop containing nucleoside triphosphate hydrolases"/>
    <property type="match status" value="1"/>
</dbReference>
<dbReference type="OrthoDB" id="5301473at2759"/>
<evidence type="ECO:0000259" key="2">
    <source>
        <dbReference type="Pfam" id="PF05729"/>
    </source>
</evidence>
<keyword evidence="1" id="KW-0175">Coiled coil</keyword>
<evidence type="ECO:0000313" key="4">
    <source>
        <dbReference type="Proteomes" id="UP000717696"/>
    </source>
</evidence>
<dbReference type="InterPro" id="IPR027417">
    <property type="entry name" value="P-loop_NTPase"/>
</dbReference>
<dbReference type="Gene3D" id="3.40.50.300">
    <property type="entry name" value="P-loop containing nucleotide triphosphate hydrolases"/>
    <property type="match status" value="1"/>
</dbReference>
<reference evidence="3" key="1">
    <citation type="journal article" date="2021" name="Nat. Commun.">
        <title>Genetic determinants of endophytism in the Arabidopsis root mycobiome.</title>
        <authorList>
            <person name="Mesny F."/>
            <person name="Miyauchi S."/>
            <person name="Thiergart T."/>
            <person name="Pickel B."/>
            <person name="Atanasova L."/>
            <person name="Karlsson M."/>
            <person name="Huettel B."/>
            <person name="Barry K.W."/>
            <person name="Haridas S."/>
            <person name="Chen C."/>
            <person name="Bauer D."/>
            <person name="Andreopoulos W."/>
            <person name="Pangilinan J."/>
            <person name="LaButti K."/>
            <person name="Riley R."/>
            <person name="Lipzen A."/>
            <person name="Clum A."/>
            <person name="Drula E."/>
            <person name="Henrissat B."/>
            <person name="Kohler A."/>
            <person name="Grigoriev I.V."/>
            <person name="Martin F.M."/>
            <person name="Hacquard S."/>
        </authorList>
    </citation>
    <scope>NUCLEOTIDE SEQUENCE</scope>
    <source>
        <strain evidence="3">MPI-CAGE-AT-0021</strain>
    </source>
</reference>
<dbReference type="EMBL" id="JAGMUU010000012">
    <property type="protein sequence ID" value="KAH7141567.1"/>
    <property type="molecule type" value="Genomic_DNA"/>
</dbReference>
<keyword evidence="4" id="KW-1185">Reference proteome</keyword>
<gene>
    <name evidence="3" type="ORF">B0J13DRAFT_637333</name>
</gene>
<evidence type="ECO:0000313" key="3">
    <source>
        <dbReference type="EMBL" id="KAH7141567.1"/>
    </source>
</evidence>
<comment type="caution">
    <text evidence="3">The sequence shown here is derived from an EMBL/GenBank/DDBJ whole genome shotgun (WGS) entry which is preliminary data.</text>
</comment>
<feature type="coiled-coil region" evidence="1">
    <location>
        <begin position="766"/>
        <end position="793"/>
    </location>
</feature>
<dbReference type="Pfam" id="PF05729">
    <property type="entry name" value="NACHT"/>
    <property type="match status" value="1"/>
</dbReference>
<evidence type="ECO:0000256" key="1">
    <source>
        <dbReference type="SAM" id="Coils"/>
    </source>
</evidence>
<dbReference type="AlphaFoldDB" id="A0A9P9EQU9"/>
<name>A0A9P9EQU9_9HYPO</name>
<sequence length="1092" mass="123848">MLVRSGIQQVVAMSFDLTAAAAAKFVQTFYSHLLAEGGSFIAAAAAARRALATDRLRLGGLASVEIDDYIVPVVYSSKDMTSIDKPFLHVEQSDEEQDRSEYGMTSRIAEWARSILVSTFQDNSSLFTADLKGRDADIHLLEAQLLSPSTYSAQQLPQFRRPTVMLVHGAAGVGKSAFVRYLCWWWKATQLVQDSFYLDADAGYYKNTVRYMLRRVARRLRLQRDAFELGGDLLEPIKEQRYLIVLDSLDSVTQATYVERVRWSEEERMQLQNLVESVSGTKSILLIVSRSTEPWLALTDSQRYRLGGLSLAHARELVIARLPAQLQASLSRVDHTLEFLDRLVILLEGNPTTLDLFLHDLRTGAASPEQMLHAIQGIPEVFSFYGLATGCGPYWTSMRIMRTAGRACERLARLNPDLEVALLSLAFFSTRFRLDWFEYIIDDPKSAVRHFLANGATAEGISEALLVALPAGWIEVDPDYPTNDYPATQPRYTYWRIHPLLTRLIRARIMGDNRKPHGEWPDFALGRVVMLRVHSYFETRTYEWLYKWSSDGPAPWWQLEHDITAEHEENINLWRQLKHDIPAEDINFINAVDIGLRCINMPDDSVVHATYTVLIHLAAFCMAENVDKELIIRRCELFVQTFGTTEGGEVERLELPRLEYVLHVLNTLCAYYVESFPQTAKKYSDMMLNLFDASNEHARTDTTVYGLKCQAELIKGQTLLLLGYYSEGKVVLTSLLERLIADDILPLNLRSPMKLRCLLVLITKSAAPLESELHIWNQQLKEASEELQSVSNTPAYEKVVNKGQQEVLGRILPDTSLKLSKDPRKTFDKTVFLDHGLFTVMPDHEIVQALLKDSRVDEAKSHMLKRLADSMAKGDKPAQMAYYTWLIDFALHWDSNVAAAEYIERLVLLEDRTVGFCLRDDRRRSMIRYSRYALCLVRLRRFDTAGPLLLKAFGNPGTVMRAVKAGGPGDLYEDVKNKMIASLFAPHPDTLTLEAWAASEIEHAAIRIRDAMATMQPDNDAADRVLALSEPLRDFDSITMDEKKDLFSICLGFEFGSGTLTKQEYWELTNAMIDWYTCMDDGLLDEGALGVD</sequence>
<dbReference type="Proteomes" id="UP000717696">
    <property type="component" value="Unassembled WGS sequence"/>
</dbReference>
<accession>A0A9P9EQU9</accession>
<feature type="domain" description="NACHT" evidence="2">
    <location>
        <begin position="164"/>
        <end position="320"/>
    </location>
</feature>